<dbReference type="Proteomes" id="UP000292932">
    <property type="component" value="Unassembled WGS sequence"/>
</dbReference>
<dbReference type="AlphaFoldDB" id="A0A4R0UIS2"/>
<accession>A0A4R0UIS2</accession>
<comment type="caution">
    <text evidence="1">The sequence shown here is derived from an EMBL/GenBank/DDBJ whole genome shotgun (WGS) entry which is preliminary data.</text>
</comment>
<dbReference type="EMBL" id="SHSP01000014">
    <property type="protein sequence ID" value="TCF31364.1"/>
    <property type="molecule type" value="Genomic_DNA"/>
</dbReference>
<protein>
    <submittedName>
        <fullName evidence="1">Uncharacterized protein</fullName>
    </submittedName>
</protein>
<evidence type="ECO:0000313" key="2">
    <source>
        <dbReference type="Proteomes" id="UP000292932"/>
    </source>
</evidence>
<name>A0A4R0UIS2_BIFLL</name>
<sequence>MTISKKTSAAPIYLRVVRCCVIGVGAGHA</sequence>
<proteinExistence type="predicted"/>
<reference evidence="1 2" key="1">
    <citation type="journal article" date="2018" name="Sci. Rep.">
        <title>Genomic diversity and distribution of Bifidobacterium longum subsp. longum across the human lifespan.</title>
        <authorList>
            <person name="Odamaki T."/>
            <person name="Bottacini F."/>
            <person name="Kato K."/>
            <person name="Mitsuyama E."/>
            <person name="Yoshida K."/>
            <person name="Horigome A."/>
            <person name="Xiao J.Z."/>
            <person name="van Sinderen D."/>
        </authorList>
    </citation>
    <scope>NUCLEOTIDE SEQUENCE [LARGE SCALE GENOMIC DNA]</scope>
    <source>
        <strain evidence="1 2">MCC10096</strain>
    </source>
</reference>
<evidence type="ECO:0000313" key="1">
    <source>
        <dbReference type="EMBL" id="TCF31364.1"/>
    </source>
</evidence>
<organism evidence="1 2">
    <name type="scientific">Bifidobacterium longum subsp. longum</name>
    <dbReference type="NCBI Taxonomy" id="1679"/>
    <lineage>
        <taxon>Bacteria</taxon>
        <taxon>Bacillati</taxon>
        <taxon>Actinomycetota</taxon>
        <taxon>Actinomycetes</taxon>
        <taxon>Bifidobacteriales</taxon>
        <taxon>Bifidobacteriaceae</taxon>
        <taxon>Bifidobacterium</taxon>
    </lineage>
</organism>
<gene>
    <name evidence="1" type="ORF">MCC10096_1525</name>
</gene>